<dbReference type="Proteomes" id="UP000037460">
    <property type="component" value="Unassembled WGS sequence"/>
</dbReference>
<proteinExistence type="predicted"/>
<protein>
    <submittedName>
        <fullName evidence="1">Uncharacterized protein</fullName>
    </submittedName>
</protein>
<sequence length="15" mass="1746">MRPAQRHQRGLLLIG</sequence>
<reference evidence="2" key="1">
    <citation type="journal article" date="2015" name="PLoS Genet.">
        <title>Genome Sequence and Transcriptome Analyses of Chrysochromulina tobin: Metabolic Tools for Enhanced Algal Fitness in the Prominent Order Prymnesiales (Haptophyceae).</title>
        <authorList>
            <person name="Hovde B.T."/>
            <person name="Deodato C.R."/>
            <person name="Hunsperger H.M."/>
            <person name="Ryken S.A."/>
            <person name="Yost W."/>
            <person name="Jha R.K."/>
            <person name="Patterson J."/>
            <person name="Monnat R.J. Jr."/>
            <person name="Barlow S.B."/>
            <person name="Starkenburg S.R."/>
            <person name="Cattolico R.A."/>
        </authorList>
    </citation>
    <scope>NUCLEOTIDE SEQUENCE</scope>
    <source>
        <strain evidence="2">CCMP291</strain>
    </source>
</reference>
<evidence type="ECO:0000313" key="2">
    <source>
        <dbReference type="Proteomes" id="UP000037460"/>
    </source>
</evidence>
<comment type="caution">
    <text evidence="1">The sequence shown here is derived from an EMBL/GenBank/DDBJ whole genome shotgun (WGS) entry which is preliminary data.</text>
</comment>
<keyword evidence="2" id="KW-1185">Reference proteome</keyword>
<evidence type="ECO:0000313" key="1">
    <source>
        <dbReference type="EMBL" id="KOO33239.1"/>
    </source>
</evidence>
<dbReference type="EMBL" id="JWZX01001569">
    <property type="protein sequence ID" value="KOO33239.1"/>
    <property type="molecule type" value="Genomic_DNA"/>
</dbReference>
<feature type="non-terminal residue" evidence="1">
    <location>
        <position position="15"/>
    </location>
</feature>
<name>A0A0M0K346_9EUKA</name>
<gene>
    <name evidence="1" type="ORF">Ctob_007458</name>
</gene>
<organism evidence="1 2">
    <name type="scientific">Chrysochromulina tobinii</name>
    <dbReference type="NCBI Taxonomy" id="1460289"/>
    <lineage>
        <taxon>Eukaryota</taxon>
        <taxon>Haptista</taxon>
        <taxon>Haptophyta</taxon>
        <taxon>Prymnesiophyceae</taxon>
        <taxon>Prymnesiales</taxon>
        <taxon>Chrysochromulinaceae</taxon>
        <taxon>Chrysochromulina</taxon>
    </lineage>
</organism>
<accession>A0A0M0K346</accession>